<feature type="domain" description="Helicase C-terminal" evidence="3">
    <location>
        <begin position="790"/>
        <end position="949"/>
    </location>
</feature>
<dbReference type="Proteomes" id="UP000295689">
    <property type="component" value="Unassembled WGS sequence"/>
</dbReference>
<comment type="caution">
    <text evidence="4">The sequence shown here is derived from an EMBL/GenBank/DDBJ whole genome shotgun (WGS) entry which is preliminary data.</text>
</comment>
<dbReference type="Gene3D" id="3.40.50.300">
    <property type="entry name" value="P-loop containing nucleotide triphosphate hydrolases"/>
    <property type="match status" value="1"/>
</dbReference>
<organism evidence="4 5">
    <name type="scientific">Mesobacillus foraminis</name>
    <dbReference type="NCBI Taxonomy" id="279826"/>
    <lineage>
        <taxon>Bacteria</taxon>
        <taxon>Bacillati</taxon>
        <taxon>Bacillota</taxon>
        <taxon>Bacilli</taxon>
        <taxon>Bacillales</taxon>
        <taxon>Bacillaceae</taxon>
        <taxon>Mesobacillus</taxon>
    </lineage>
</organism>
<dbReference type="PROSITE" id="PS50096">
    <property type="entry name" value="IQ"/>
    <property type="match status" value="1"/>
</dbReference>
<dbReference type="InterPro" id="IPR022138">
    <property type="entry name" value="DUF3670"/>
</dbReference>
<keyword evidence="5" id="KW-1185">Reference proteome</keyword>
<reference evidence="4 5" key="1">
    <citation type="journal article" date="2015" name="Stand. Genomic Sci.">
        <title>Genomic Encyclopedia of Bacterial and Archaeal Type Strains, Phase III: the genomes of soil and plant-associated and newly described type strains.</title>
        <authorList>
            <person name="Whitman W.B."/>
            <person name="Woyke T."/>
            <person name="Klenk H.P."/>
            <person name="Zhou Y."/>
            <person name="Lilburn T.G."/>
            <person name="Beck B.J."/>
            <person name="De Vos P."/>
            <person name="Vandamme P."/>
            <person name="Eisen J.A."/>
            <person name="Garrity G."/>
            <person name="Hugenholtz P."/>
            <person name="Kyrpides N.C."/>
        </authorList>
    </citation>
    <scope>NUCLEOTIDE SEQUENCE [LARGE SCALE GENOMIC DNA]</scope>
    <source>
        <strain evidence="4 5">CV53</strain>
    </source>
</reference>
<dbReference type="Pfam" id="PF00271">
    <property type="entry name" value="Helicase_C"/>
    <property type="match status" value="1"/>
</dbReference>
<dbReference type="SMART" id="SM00487">
    <property type="entry name" value="DEXDc"/>
    <property type="match status" value="1"/>
</dbReference>
<dbReference type="PROSITE" id="PS51192">
    <property type="entry name" value="HELICASE_ATP_BIND_1"/>
    <property type="match status" value="1"/>
</dbReference>
<dbReference type="Gene3D" id="3.40.50.10810">
    <property type="entry name" value="Tandem AAA-ATPase domain"/>
    <property type="match status" value="1"/>
</dbReference>
<name>A0A4R2BBN7_9BACI</name>
<keyword evidence="4" id="KW-0547">Nucleotide-binding</keyword>
<feature type="domain" description="Helicase ATP-binding" evidence="2">
    <location>
        <begin position="499"/>
        <end position="662"/>
    </location>
</feature>
<evidence type="ECO:0000259" key="3">
    <source>
        <dbReference type="PROSITE" id="PS51194"/>
    </source>
</evidence>
<gene>
    <name evidence="4" type="ORF">EV146_108250</name>
</gene>
<keyword evidence="4" id="KW-0347">Helicase</keyword>
<evidence type="ECO:0000313" key="4">
    <source>
        <dbReference type="EMBL" id="TCN24136.1"/>
    </source>
</evidence>
<dbReference type="CDD" id="cd18012">
    <property type="entry name" value="DEXQc_arch_SWI2_SNF2"/>
    <property type="match status" value="1"/>
</dbReference>
<sequence>MLKTRQIVVHIAPISNGQFWLYAEDMNENPLPLSEWKHLLFNRHKESYYGTMLETGKGDDGAEVVKISSWQLVTLFAEESFNRMVEWDWDELSQLCLASAHSVQEAIVEKDWHPDFSLLNEDVEAGRSAGTLDEKSFRWMLPERVKEEFDSSFWEETINQDNEKYPVEEFVGDLFHHALDDYFNENEALKYLLGEKLELLRNNQLTGRELAAYFDENRWLEWIGLKEDPAPFRIGLRLEEPLEGEGDWHLGLFLRGNNGMAIDARDYASYPADWEGFSDKINAEEARLTNIFPWLSDGENLKDSLTEEEAWLFLTDASETLIALGIEILLPSWWEAIKNANLRVKAKLKSQGGYRRSFVGLNALLDYDWRFSMNGVDLTEDEFQRLVNEKRRLVYLRGRWIKLDHGFIRQIQDLMKKADKEGLHIRDLLQQELAEDDGEPSEQLDDPRAFAKIQIELNRHWKQMMKQLSETKELPDLPVPAGLQGELRPYQKLGMNWLLFLRKYGFGAVLADDMGLGKTIQLISYLLAVKEQEPDSGAAMIVCPTSVLGNWQKEVERFAPSLNVYLHYGSNRLKGEELTQRVKDADIVLTSYGLTHLDFEELEGLEWSAVAIDEAQNIKNSDTKQSRAVRKMRGRHHVALTGTPMENRLSELWSIFDFTNRGYLGSAGQFQKQFIVPIEKDNEKEKIVKLQALIRPFLLRRTKKDEEVALNLPDKVEQKEYCPLSAEQASLYEQLVKDTFTQIENLSGFERKGLILQMLGRLKQLCNHPALYLKEEQPDKIIDRSAKMEKLVELTGSVLDQSESCIIFTQYLGMGEMIRSVLKKEFGVEVPFLHGSLPKTKRDTLIEQFQNREFPIFLLSLKAGGTGLNLTAANHVIHYDRWWNPAVENQATDRAYRIGQSRFVHVHKLISTGTLEEKIDAMLEKKQSLNDQIIQSENWITELSTDELQNLVRLG</sequence>
<dbReference type="GO" id="GO:0005524">
    <property type="term" value="F:ATP binding"/>
    <property type="evidence" value="ECO:0007669"/>
    <property type="project" value="InterPro"/>
</dbReference>
<dbReference type="EMBL" id="SLVV01000008">
    <property type="protein sequence ID" value="TCN24136.1"/>
    <property type="molecule type" value="Genomic_DNA"/>
</dbReference>
<dbReference type="SMART" id="SM00490">
    <property type="entry name" value="HELICc"/>
    <property type="match status" value="1"/>
</dbReference>
<dbReference type="PROSITE" id="PS51194">
    <property type="entry name" value="HELICASE_CTER"/>
    <property type="match status" value="1"/>
</dbReference>
<protein>
    <submittedName>
        <fullName evidence="4">SNF2 family DNA or RNA helicase</fullName>
    </submittedName>
</protein>
<evidence type="ECO:0000259" key="2">
    <source>
        <dbReference type="PROSITE" id="PS51192"/>
    </source>
</evidence>
<dbReference type="GO" id="GO:0016787">
    <property type="term" value="F:hydrolase activity"/>
    <property type="evidence" value="ECO:0007669"/>
    <property type="project" value="UniProtKB-KW"/>
</dbReference>
<accession>A0A4R2BBN7</accession>
<dbReference type="InterPro" id="IPR001650">
    <property type="entry name" value="Helicase_C-like"/>
</dbReference>
<dbReference type="InterPro" id="IPR049730">
    <property type="entry name" value="SNF2/RAD54-like_C"/>
</dbReference>
<dbReference type="InterPro" id="IPR014001">
    <property type="entry name" value="Helicase_ATP-bd"/>
</dbReference>
<dbReference type="CDD" id="cd18793">
    <property type="entry name" value="SF2_C_SNF"/>
    <property type="match status" value="1"/>
</dbReference>
<dbReference type="GO" id="GO:0004386">
    <property type="term" value="F:helicase activity"/>
    <property type="evidence" value="ECO:0007669"/>
    <property type="project" value="UniProtKB-KW"/>
</dbReference>
<dbReference type="AlphaFoldDB" id="A0A4R2BBN7"/>
<keyword evidence="4" id="KW-0067">ATP-binding</keyword>
<dbReference type="SUPFAM" id="SSF52540">
    <property type="entry name" value="P-loop containing nucleoside triphosphate hydrolases"/>
    <property type="match status" value="2"/>
</dbReference>
<evidence type="ECO:0000313" key="5">
    <source>
        <dbReference type="Proteomes" id="UP000295689"/>
    </source>
</evidence>
<keyword evidence="1" id="KW-0378">Hydrolase</keyword>
<dbReference type="PANTHER" id="PTHR10799">
    <property type="entry name" value="SNF2/RAD54 HELICASE FAMILY"/>
    <property type="match status" value="1"/>
</dbReference>
<dbReference type="InterPro" id="IPR027417">
    <property type="entry name" value="P-loop_NTPase"/>
</dbReference>
<dbReference type="Pfam" id="PF00176">
    <property type="entry name" value="SNF2-rel_dom"/>
    <property type="match status" value="1"/>
</dbReference>
<dbReference type="RefSeq" id="WP_132008235.1">
    <property type="nucleotide sequence ID" value="NZ_JABUHM010000007.1"/>
</dbReference>
<dbReference type="InterPro" id="IPR000330">
    <property type="entry name" value="SNF2_N"/>
</dbReference>
<evidence type="ECO:0000256" key="1">
    <source>
        <dbReference type="ARBA" id="ARBA00022801"/>
    </source>
</evidence>
<dbReference type="InterPro" id="IPR038718">
    <property type="entry name" value="SNF2-like_sf"/>
</dbReference>
<dbReference type="FunFam" id="3.40.50.300:FF:000533">
    <property type="entry name" value="Helicase, Snf2 family"/>
    <property type="match status" value="1"/>
</dbReference>
<proteinExistence type="predicted"/>
<dbReference type="Pfam" id="PF12419">
    <property type="entry name" value="DUF3670"/>
    <property type="match status" value="1"/>
</dbReference>